<feature type="transmembrane region" description="Helical" evidence="2">
    <location>
        <begin position="167"/>
        <end position="192"/>
    </location>
</feature>
<feature type="transmembrane region" description="Helical" evidence="2">
    <location>
        <begin position="123"/>
        <end position="147"/>
    </location>
</feature>
<proteinExistence type="predicted"/>
<sequence length="219" mass="24206">MSYIAYPSAATSSPPVQSPTNADAGGGASRSDAFGEYATYRRVIRTVLCGTLFAVPLCAAIPLSPLLKLSQTQENKKSIVPRMMSDFFYVNFIASAATYWALVEPRIPNPKAKEGFVPYLGPITAEIPATGCLVASHLFYPGLWAIVNEPTWTLRRQEFVRLNVKCFFAFGPVHVPAILALGAAVGAVLYPFKFMKLRAQHRHQEQQQQQQQKQQNLTE</sequence>
<keyword evidence="2" id="KW-0472">Membrane</keyword>
<comment type="caution">
    <text evidence="3">The sequence shown here is derived from an EMBL/GenBank/DDBJ whole genome shotgun (WGS) entry which is preliminary data.</text>
</comment>
<dbReference type="Proteomes" id="UP001430356">
    <property type="component" value="Unassembled WGS sequence"/>
</dbReference>
<feature type="region of interest" description="Disordered" evidence="1">
    <location>
        <begin position="1"/>
        <end position="27"/>
    </location>
</feature>
<organism evidence="3 4">
    <name type="scientific">Novymonas esmeraldas</name>
    <dbReference type="NCBI Taxonomy" id="1808958"/>
    <lineage>
        <taxon>Eukaryota</taxon>
        <taxon>Discoba</taxon>
        <taxon>Euglenozoa</taxon>
        <taxon>Kinetoplastea</taxon>
        <taxon>Metakinetoplastina</taxon>
        <taxon>Trypanosomatida</taxon>
        <taxon>Trypanosomatidae</taxon>
        <taxon>Novymonas</taxon>
    </lineage>
</organism>
<keyword evidence="2" id="KW-0812">Transmembrane</keyword>
<accession>A0AAW0EZY5</accession>
<protein>
    <submittedName>
        <fullName evidence="3">Uncharacterized protein</fullName>
    </submittedName>
</protein>
<name>A0AAW0EZY5_9TRYP</name>
<evidence type="ECO:0000256" key="2">
    <source>
        <dbReference type="SAM" id="Phobius"/>
    </source>
</evidence>
<feature type="transmembrane region" description="Helical" evidence="2">
    <location>
        <begin position="87"/>
        <end position="103"/>
    </location>
</feature>
<feature type="transmembrane region" description="Helical" evidence="2">
    <location>
        <begin position="47"/>
        <end position="67"/>
    </location>
</feature>
<reference evidence="3 4" key="1">
    <citation type="journal article" date="2021" name="MBio">
        <title>A New Model Trypanosomatid, Novymonas esmeraldas: Genomic Perception of Its 'Candidatus Pandoraea novymonadis' Endosymbiont.</title>
        <authorList>
            <person name="Zakharova A."/>
            <person name="Saura A."/>
            <person name="Butenko A."/>
            <person name="Podesvova L."/>
            <person name="Warmusova S."/>
            <person name="Kostygov A.Y."/>
            <person name="Nenarokova A."/>
            <person name="Lukes J."/>
            <person name="Opperdoes F.R."/>
            <person name="Yurchenko V."/>
        </authorList>
    </citation>
    <scope>NUCLEOTIDE SEQUENCE [LARGE SCALE GENOMIC DNA]</scope>
    <source>
        <strain evidence="3 4">E262AT.01</strain>
    </source>
</reference>
<keyword evidence="2" id="KW-1133">Transmembrane helix</keyword>
<feature type="compositionally biased region" description="Polar residues" evidence="1">
    <location>
        <begin position="9"/>
        <end position="21"/>
    </location>
</feature>
<gene>
    <name evidence="3" type="ORF">NESM_000887000</name>
</gene>
<evidence type="ECO:0000313" key="4">
    <source>
        <dbReference type="Proteomes" id="UP001430356"/>
    </source>
</evidence>
<dbReference type="EMBL" id="JAECZO010000229">
    <property type="protein sequence ID" value="KAK7199171.1"/>
    <property type="molecule type" value="Genomic_DNA"/>
</dbReference>
<evidence type="ECO:0000256" key="1">
    <source>
        <dbReference type="SAM" id="MobiDB-lite"/>
    </source>
</evidence>
<keyword evidence="4" id="KW-1185">Reference proteome</keyword>
<evidence type="ECO:0000313" key="3">
    <source>
        <dbReference type="EMBL" id="KAK7199171.1"/>
    </source>
</evidence>
<dbReference type="AlphaFoldDB" id="A0AAW0EZY5"/>